<sequence length="237" mass="25421">MRTIRVGVLIAGVALAVAACTANSVDSSPTTRETTATSAASTSSSAPRPVQGVELPMPVEVTGPEPDLLTSNQAYAEFPPASVSLPVMEQLAQQMRKETVLRSGIRGRFGAASCPRGGLTMRAGATTTCTIRYEGVDVPWNITIGDDYQRGSQFFDYRVTGTVGVLRARAVHGLLWNKASRVPSQRLRCDAIPEMKVVQLGPTGYRCQYLDTTGASDALMWTVVQVVVDEDGELRLE</sequence>
<evidence type="ECO:0000256" key="2">
    <source>
        <dbReference type="SAM" id="SignalP"/>
    </source>
</evidence>
<reference evidence="3 4" key="1">
    <citation type="submission" date="2019-03" db="EMBL/GenBank/DDBJ databases">
        <title>Genomic Encyclopedia of Type Strains, Phase IV (KMG-IV): sequencing the most valuable type-strain genomes for metagenomic binning, comparative biology and taxonomic classification.</title>
        <authorList>
            <person name="Goeker M."/>
        </authorList>
    </citation>
    <scope>NUCLEOTIDE SEQUENCE [LARGE SCALE GENOMIC DNA]</scope>
    <source>
        <strain evidence="3 4">DSM 45934</strain>
    </source>
</reference>
<dbReference type="EMBL" id="SLWS01000004">
    <property type="protein sequence ID" value="TCO59412.1"/>
    <property type="molecule type" value="Genomic_DNA"/>
</dbReference>
<feature type="compositionally biased region" description="Low complexity" evidence="1">
    <location>
        <begin position="27"/>
        <end position="49"/>
    </location>
</feature>
<feature type="region of interest" description="Disordered" evidence="1">
    <location>
        <begin position="24"/>
        <end position="52"/>
    </location>
</feature>
<feature type="chain" id="PRO_5020344837" description="DUF4333 domain-containing protein" evidence="2">
    <location>
        <begin position="25"/>
        <end position="237"/>
    </location>
</feature>
<evidence type="ECO:0008006" key="5">
    <source>
        <dbReference type="Google" id="ProtNLM"/>
    </source>
</evidence>
<protein>
    <recommendedName>
        <fullName evidence="5">DUF4333 domain-containing protein</fullName>
    </recommendedName>
</protein>
<keyword evidence="2" id="KW-0732">Signal</keyword>
<gene>
    <name evidence="3" type="ORF">EV192_104253</name>
</gene>
<evidence type="ECO:0000313" key="3">
    <source>
        <dbReference type="EMBL" id="TCO59412.1"/>
    </source>
</evidence>
<dbReference type="AlphaFoldDB" id="A0A4R2JLF3"/>
<proteinExistence type="predicted"/>
<dbReference type="PROSITE" id="PS51257">
    <property type="entry name" value="PROKAR_LIPOPROTEIN"/>
    <property type="match status" value="1"/>
</dbReference>
<dbReference type="RefSeq" id="WP_132117292.1">
    <property type="nucleotide sequence ID" value="NZ_SLWS01000004.1"/>
</dbReference>
<comment type="caution">
    <text evidence="3">The sequence shown here is derived from an EMBL/GenBank/DDBJ whole genome shotgun (WGS) entry which is preliminary data.</text>
</comment>
<keyword evidence="4" id="KW-1185">Reference proteome</keyword>
<evidence type="ECO:0000256" key="1">
    <source>
        <dbReference type="SAM" id="MobiDB-lite"/>
    </source>
</evidence>
<evidence type="ECO:0000313" key="4">
    <source>
        <dbReference type="Proteomes" id="UP000295680"/>
    </source>
</evidence>
<name>A0A4R2JLF3_9PSEU</name>
<organism evidence="3 4">
    <name type="scientific">Actinocrispum wychmicini</name>
    <dbReference type="NCBI Taxonomy" id="1213861"/>
    <lineage>
        <taxon>Bacteria</taxon>
        <taxon>Bacillati</taxon>
        <taxon>Actinomycetota</taxon>
        <taxon>Actinomycetes</taxon>
        <taxon>Pseudonocardiales</taxon>
        <taxon>Pseudonocardiaceae</taxon>
        <taxon>Actinocrispum</taxon>
    </lineage>
</organism>
<dbReference type="Proteomes" id="UP000295680">
    <property type="component" value="Unassembled WGS sequence"/>
</dbReference>
<feature type="signal peptide" evidence="2">
    <location>
        <begin position="1"/>
        <end position="24"/>
    </location>
</feature>
<dbReference type="OrthoDB" id="3539849at2"/>
<accession>A0A4R2JLF3</accession>